<dbReference type="Pfam" id="PF03450">
    <property type="entry name" value="CO_deh_flav_C"/>
    <property type="match status" value="1"/>
</dbReference>
<evidence type="ECO:0000313" key="5">
    <source>
        <dbReference type="EMBL" id="HFH30620.1"/>
    </source>
</evidence>
<name>A0A7C3I324_9SPIR</name>
<comment type="caution">
    <text evidence="5">The sequence shown here is derived from an EMBL/GenBank/DDBJ whole genome shotgun (WGS) entry which is preliminary data.</text>
</comment>
<organism evidence="5">
    <name type="scientific">Gracilinema caldarium</name>
    <dbReference type="NCBI Taxonomy" id="215591"/>
    <lineage>
        <taxon>Bacteria</taxon>
        <taxon>Pseudomonadati</taxon>
        <taxon>Spirochaetota</taxon>
        <taxon>Spirochaetia</taxon>
        <taxon>Spirochaetales</taxon>
        <taxon>Breznakiellaceae</taxon>
        <taxon>Gracilinema</taxon>
    </lineage>
</organism>
<gene>
    <name evidence="5" type="ORF">ENS59_14110</name>
</gene>
<dbReference type="InterPro" id="IPR016166">
    <property type="entry name" value="FAD-bd_PCMH"/>
</dbReference>
<protein>
    <submittedName>
        <fullName evidence="5">Molybdopterin dehydrogenase</fullName>
    </submittedName>
</protein>
<dbReference type="InterPro" id="IPR036683">
    <property type="entry name" value="CO_DH_flav_C_dom_sf"/>
</dbReference>
<dbReference type="InterPro" id="IPR002346">
    <property type="entry name" value="Mopterin_DH_FAD-bd"/>
</dbReference>
<feature type="domain" description="FAD-binding PCMH-type" evidence="4">
    <location>
        <begin position="1"/>
        <end position="162"/>
    </location>
</feature>
<proteinExistence type="predicted"/>
<dbReference type="Gene3D" id="3.30.390.50">
    <property type="entry name" value="CO dehydrogenase flavoprotein, C-terminal domain"/>
    <property type="match status" value="1"/>
</dbReference>
<dbReference type="InterPro" id="IPR051312">
    <property type="entry name" value="Diverse_Substr_Oxidored"/>
</dbReference>
<accession>A0A7C3I324</accession>
<keyword evidence="3" id="KW-0560">Oxidoreductase</keyword>
<dbReference type="SUPFAM" id="SSF55447">
    <property type="entry name" value="CO dehydrogenase flavoprotein C-terminal domain-like"/>
    <property type="match status" value="1"/>
</dbReference>
<evidence type="ECO:0000256" key="2">
    <source>
        <dbReference type="ARBA" id="ARBA00022827"/>
    </source>
</evidence>
<dbReference type="GO" id="GO:0071949">
    <property type="term" value="F:FAD binding"/>
    <property type="evidence" value="ECO:0007669"/>
    <property type="project" value="InterPro"/>
</dbReference>
<dbReference type="SUPFAM" id="SSF56176">
    <property type="entry name" value="FAD-binding/transporter-associated domain-like"/>
    <property type="match status" value="1"/>
</dbReference>
<keyword evidence="2" id="KW-0274">FAD</keyword>
<dbReference type="PANTHER" id="PTHR42659">
    <property type="entry name" value="XANTHINE DEHYDROGENASE SUBUNIT C-RELATED"/>
    <property type="match status" value="1"/>
</dbReference>
<dbReference type="InterPro" id="IPR005107">
    <property type="entry name" value="CO_DH_flav_C"/>
</dbReference>
<dbReference type="SMART" id="SM01092">
    <property type="entry name" value="CO_deh_flav_C"/>
    <property type="match status" value="1"/>
</dbReference>
<dbReference type="Gene3D" id="3.30.465.10">
    <property type="match status" value="1"/>
</dbReference>
<dbReference type="AlphaFoldDB" id="A0A7C3I324"/>
<dbReference type="Pfam" id="PF00941">
    <property type="entry name" value="FAD_binding_5"/>
    <property type="match status" value="1"/>
</dbReference>
<evidence type="ECO:0000259" key="4">
    <source>
        <dbReference type="PROSITE" id="PS51387"/>
    </source>
</evidence>
<reference evidence="5" key="1">
    <citation type="journal article" date="2020" name="mSystems">
        <title>Genome- and Community-Level Interaction Insights into Carbon Utilization and Element Cycling Functions of Hydrothermarchaeota in Hydrothermal Sediment.</title>
        <authorList>
            <person name="Zhou Z."/>
            <person name="Liu Y."/>
            <person name="Xu W."/>
            <person name="Pan J."/>
            <person name="Luo Z.H."/>
            <person name="Li M."/>
        </authorList>
    </citation>
    <scope>NUCLEOTIDE SEQUENCE [LARGE SCALE GENOMIC DNA]</scope>
    <source>
        <strain evidence="5">SpSt-503</strain>
    </source>
</reference>
<evidence type="ECO:0000256" key="3">
    <source>
        <dbReference type="ARBA" id="ARBA00023002"/>
    </source>
</evidence>
<keyword evidence="1" id="KW-0285">Flavoprotein</keyword>
<dbReference type="GO" id="GO:0016491">
    <property type="term" value="F:oxidoreductase activity"/>
    <property type="evidence" value="ECO:0007669"/>
    <property type="project" value="UniProtKB-KW"/>
</dbReference>
<dbReference type="InterPro" id="IPR036318">
    <property type="entry name" value="FAD-bd_PCMH-like_sf"/>
</dbReference>
<dbReference type="PROSITE" id="PS51387">
    <property type="entry name" value="FAD_PCMH"/>
    <property type="match status" value="1"/>
</dbReference>
<dbReference type="EMBL" id="DSVL01000431">
    <property type="protein sequence ID" value="HFH30620.1"/>
    <property type="molecule type" value="Genomic_DNA"/>
</dbReference>
<sequence length="263" mass="28390">MEFHQLVLAQTIEEAYEAVKDRGATILGGATWLRITAKHLDYAVDISDLGLSYIRETGDRIEIGATTTLRSLETDSLLASRYGGLFARTLGHIVGVQLRNLSTIGGSLAGRYGFSDVATLFLALGAQLDIYPSGLMNLEDYMAAADHGPHLIRSVSIPAHPVPAAFQTIRITHSDFPILNAAAAYTNRGWRIAVGARPGRAQLAKSAMQALGTEAKPGADLISRAAWLSAEELGFGKDIRADEEYRKTVCPVLVRRAVEEASR</sequence>
<evidence type="ECO:0000256" key="1">
    <source>
        <dbReference type="ARBA" id="ARBA00022630"/>
    </source>
</evidence>
<dbReference type="PANTHER" id="PTHR42659:SF2">
    <property type="entry name" value="XANTHINE DEHYDROGENASE SUBUNIT C-RELATED"/>
    <property type="match status" value="1"/>
</dbReference>
<dbReference type="InterPro" id="IPR016169">
    <property type="entry name" value="FAD-bd_PCMH_sub2"/>
</dbReference>